<keyword evidence="2" id="KW-0808">Transferase</keyword>
<dbReference type="AlphaFoldDB" id="A0A220VHD0"/>
<organism evidence="6 7">
    <name type="scientific">Paraphotobacterium marinum</name>
    <dbReference type="NCBI Taxonomy" id="1755811"/>
    <lineage>
        <taxon>Bacteria</taxon>
        <taxon>Pseudomonadati</taxon>
        <taxon>Pseudomonadota</taxon>
        <taxon>Gammaproteobacteria</taxon>
        <taxon>Vibrionales</taxon>
        <taxon>Vibrionaceae</taxon>
        <taxon>Paraphotobacterium</taxon>
    </lineage>
</organism>
<dbReference type="PANTHER" id="PTHR10434:SF66">
    <property type="entry name" value="PHOSPHOLIPID_GLYCEROL ACYLTRANSFERASE DOMAIN-CONTAINING PROTEIN"/>
    <property type="match status" value="1"/>
</dbReference>
<evidence type="ECO:0000256" key="1">
    <source>
        <dbReference type="ARBA" id="ARBA00005189"/>
    </source>
</evidence>
<feature type="domain" description="Phospholipid/glycerol acyltransferase" evidence="5">
    <location>
        <begin position="90"/>
        <end position="202"/>
    </location>
</feature>
<evidence type="ECO:0000313" key="7">
    <source>
        <dbReference type="Proteomes" id="UP000242175"/>
    </source>
</evidence>
<name>A0A220VHD0_9GAMM</name>
<reference evidence="6 7" key="1">
    <citation type="journal article" date="2016" name="Int. J. Syst. Evol. Microbiol.">
        <title>Paraphotobacterium marinum gen. nov., sp. nov., a member of the family Vibrionaceae, isolated from surface seawater.</title>
        <authorList>
            <person name="Huang Z."/>
            <person name="Dong C."/>
            <person name="Shao Z."/>
        </authorList>
    </citation>
    <scope>NUCLEOTIDE SEQUENCE [LARGE SCALE GENOMIC DNA]</scope>
    <source>
        <strain evidence="6 7">NSCS20N07D</strain>
    </source>
</reference>
<dbReference type="SUPFAM" id="SSF69593">
    <property type="entry name" value="Glycerol-3-phosphate (1)-acyltransferase"/>
    <property type="match status" value="1"/>
</dbReference>
<gene>
    <name evidence="6" type="ORF">CF386_11440</name>
</gene>
<evidence type="ECO:0000256" key="4">
    <source>
        <dbReference type="SAM" id="Phobius"/>
    </source>
</evidence>
<proteinExistence type="predicted"/>
<comment type="pathway">
    <text evidence="1">Lipid metabolism.</text>
</comment>
<evidence type="ECO:0000313" key="6">
    <source>
        <dbReference type="EMBL" id="ASK79660.1"/>
    </source>
</evidence>
<keyword evidence="7" id="KW-1185">Reference proteome</keyword>
<dbReference type="CDD" id="cd07989">
    <property type="entry name" value="LPLAT_AGPAT-like"/>
    <property type="match status" value="1"/>
</dbReference>
<dbReference type="KEGG" id="pmai:CF386_11440"/>
<evidence type="ECO:0000256" key="2">
    <source>
        <dbReference type="ARBA" id="ARBA00022679"/>
    </source>
</evidence>
<sequence length="260" mass="30395">MFYEIKQYFSMYYRVCMFVICFIIFFCGALFLGFVLFPFHKIISTSDVLAKKNRASIKKLFIFFCFLMKFLRLIEIEVEKIDKINKLDAAIIVANHPTLLDYIILTAHINDCLCIVKKEIWNNSILKNIVRPAGYMPNNMNPELILKCDNAIEEGSSILIFPQGTRSSLDDQQPIKSERGASQLALRTKTNLLVISIALNMDFLNKSHKWYMPTKQKPKFKIKYEETIHINKFLNNDYPISIQARKLNKLINEKLLRYNS</sequence>
<dbReference type="Pfam" id="PF01553">
    <property type="entry name" value="Acyltransferase"/>
    <property type="match status" value="1"/>
</dbReference>
<dbReference type="GO" id="GO:0003841">
    <property type="term" value="F:1-acylglycerol-3-phosphate O-acyltransferase activity"/>
    <property type="evidence" value="ECO:0007669"/>
    <property type="project" value="TreeGrafter"/>
</dbReference>
<keyword evidence="4" id="KW-0812">Transmembrane</keyword>
<dbReference type="InterPro" id="IPR002123">
    <property type="entry name" value="Plipid/glycerol_acylTrfase"/>
</dbReference>
<protein>
    <recommendedName>
        <fullName evidence="5">Phospholipid/glycerol acyltransferase domain-containing protein</fullName>
    </recommendedName>
</protein>
<dbReference type="GO" id="GO:0006654">
    <property type="term" value="P:phosphatidic acid biosynthetic process"/>
    <property type="evidence" value="ECO:0007669"/>
    <property type="project" value="TreeGrafter"/>
</dbReference>
<dbReference type="EMBL" id="CP022356">
    <property type="protein sequence ID" value="ASK79660.1"/>
    <property type="molecule type" value="Genomic_DNA"/>
</dbReference>
<dbReference type="Proteomes" id="UP000242175">
    <property type="component" value="Chromosome small"/>
</dbReference>
<keyword evidence="4" id="KW-1133">Transmembrane helix</keyword>
<keyword evidence="4" id="KW-0472">Membrane</keyword>
<evidence type="ECO:0000259" key="5">
    <source>
        <dbReference type="SMART" id="SM00563"/>
    </source>
</evidence>
<dbReference type="SMART" id="SM00563">
    <property type="entry name" value="PlsC"/>
    <property type="match status" value="1"/>
</dbReference>
<accession>A0A220VHD0</accession>
<dbReference type="PANTHER" id="PTHR10434">
    <property type="entry name" value="1-ACYL-SN-GLYCEROL-3-PHOSPHATE ACYLTRANSFERASE"/>
    <property type="match status" value="1"/>
</dbReference>
<evidence type="ECO:0000256" key="3">
    <source>
        <dbReference type="ARBA" id="ARBA00023315"/>
    </source>
</evidence>
<feature type="transmembrane region" description="Helical" evidence="4">
    <location>
        <begin position="12"/>
        <end position="37"/>
    </location>
</feature>
<keyword evidence="3" id="KW-0012">Acyltransferase</keyword>